<reference evidence="1" key="1">
    <citation type="submission" date="2024-04" db="EMBL/GenBank/DDBJ databases">
        <authorList>
            <consortium name="Molecular Ecology Group"/>
        </authorList>
    </citation>
    <scope>NUCLEOTIDE SEQUENCE</scope>
</reference>
<dbReference type="AlphaFoldDB" id="A0AAV2NXQ5"/>
<evidence type="ECO:0000313" key="1">
    <source>
        <dbReference type="EMBL" id="CAL1684511.1"/>
    </source>
</evidence>
<dbReference type="Proteomes" id="UP001497644">
    <property type="component" value="Chromosome 5"/>
</dbReference>
<gene>
    <name evidence="1" type="ORF">LPLAT_LOCUS10120</name>
</gene>
<organism evidence="1 2">
    <name type="scientific">Lasius platythorax</name>
    <dbReference type="NCBI Taxonomy" id="488582"/>
    <lineage>
        <taxon>Eukaryota</taxon>
        <taxon>Metazoa</taxon>
        <taxon>Ecdysozoa</taxon>
        <taxon>Arthropoda</taxon>
        <taxon>Hexapoda</taxon>
        <taxon>Insecta</taxon>
        <taxon>Pterygota</taxon>
        <taxon>Neoptera</taxon>
        <taxon>Endopterygota</taxon>
        <taxon>Hymenoptera</taxon>
        <taxon>Apocrita</taxon>
        <taxon>Aculeata</taxon>
        <taxon>Formicoidea</taxon>
        <taxon>Formicidae</taxon>
        <taxon>Formicinae</taxon>
        <taxon>Lasius</taxon>
        <taxon>Lasius</taxon>
    </lineage>
</organism>
<evidence type="ECO:0000313" key="2">
    <source>
        <dbReference type="Proteomes" id="UP001497644"/>
    </source>
</evidence>
<keyword evidence="2" id="KW-1185">Reference proteome</keyword>
<proteinExistence type="predicted"/>
<protein>
    <submittedName>
        <fullName evidence="1">Uncharacterized protein</fullName>
    </submittedName>
</protein>
<accession>A0AAV2NXQ5</accession>
<dbReference type="EMBL" id="OZ034828">
    <property type="protein sequence ID" value="CAL1684511.1"/>
    <property type="molecule type" value="Genomic_DNA"/>
</dbReference>
<name>A0AAV2NXQ5_9HYME</name>
<sequence>MWQFLKEIMEDRIEQIRKSAEREREANTSENAENINVSETFLTILKSSSEVYFLYQESEISNKAKKMISTII</sequence>